<feature type="region of interest" description="Disordered" evidence="4">
    <location>
        <begin position="1"/>
        <end position="82"/>
    </location>
</feature>
<feature type="compositionally biased region" description="Basic and acidic residues" evidence="4">
    <location>
        <begin position="365"/>
        <end position="383"/>
    </location>
</feature>
<protein>
    <recommendedName>
        <fullName evidence="9">RNA-binding domain-containing protein</fullName>
    </recommendedName>
</protein>
<feature type="compositionally biased region" description="Basic and acidic residues" evidence="4">
    <location>
        <begin position="242"/>
        <end position="282"/>
    </location>
</feature>
<evidence type="ECO:0000313" key="8">
    <source>
        <dbReference type="Proteomes" id="UP001556367"/>
    </source>
</evidence>
<dbReference type="PANTHER" id="PTHR23003">
    <property type="entry name" value="RNA RECOGNITION MOTIF RRM DOMAIN CONTAINING PROTEIN"/>
    <property type="match status" value="1"/>
</dbReference>
<dbReference type="Gene3D" id="3.30.70.330">
    <property type="match status" value="1"/>
</dbReference>
<feature type="domain" description="CCHC-type" evidence="6">
    <location>
        <begin position="171"/>
        <end position="186"/>
    </location>
</feature>
<organism evidence="7 8">
    <name type="scientific">Hohenbuehelia grisea</name>
    <dbReference type="NCBI Taxonomy" id="104357"/>
    <lineage>
        <taxon>Eukaryota</taxon>
        <taxon>Fungi</taxon>
        <taxon>Dikarya</taxon>
        <taxon>Basidiomycota</taxon>
        <taxon>Agaricomycotina</taxon>
        <taxon>Agaricomycetes</taxon>
        <taxon>Agaricomycetidae</taxon>
        <taxon>Agaricales</taxon>
        <taxon>Pleurotineae</taxon>
        <taxon>Pleurotaceae</taxon>
        <taxon>Hohenbuehelia</taxon>
    </lineage>
</organism>
<feature type="compositionally biased region" description="Basic and acidic residues" evidence="4">
    <location>
        <begin position="216"/>
        <end position="232"/>
    </location>
</feature>
<keyword evidence="2" id="KW-0479">Metal-binding</keyword>
<dbReference type="InterPro" id="IPR050374">
    <property type="entry name" value="RRT5_SRSF_SR"/>
</dbReference>
<feature type="compositionally biased region" description="Pro residues" evidence="4">
    <location>
        <begin position="283"/>
        <end position="302"/>
    </location>
</feature>
<evidence type="ECO:0000256" key="1">
    <source>
        <dbReference type="ARBA" id="ARBA00022884"/>
    </source>
</evidence>
<dbReference type="SMART" id="SM00343">
    <property type="entry name" value="ZnF_C2HC"/>
    <property type="match status" value="1"/>
</dbReference>
<dbReference type="SUPFAM" id="SSF54928">
    <property type="entry name" value="RNA-binding domain, RBD"/>
    <property type="match status" value="1"/>
</dbReference>
<dbReference type="PROSITE" id="PS50102">
    <property type="entry name" value="RRM"/>
    <property type="match status" value="1"/>
</dbReference>
<keyword evidence="2" id="KW-0862">Zinc</keyword>
<evidence type="ECO:0000256" key="2">
    <source>
        <dbReference type="PROSITE-ProRule" id="PRU00047"/>
    </source>
</evidence>
<evidence type="ECO:0000256" key="3">
    <source>
        <dbReference type="PROSITE-ProRule" id="PRU00176"/>
    </source>
</evidence>
<dbReference type="CDD" id="cd00590">
    <property type="entry name" value="RRM_SF"/>
    <property type="match status" value="1"/>
</dbReference>
<evidence type="ECO:0000313" key="7">
    <source>
        <dbReference type="EMBL" id="KAL0950636.1"/>
    </source>
</evidence>
<keyword evidence="2" id="KW-0863">Zinc-finger</keyword>
<proteinExistence type="predicted"/>
<dbReference type="EMBL" id="JASNQZ010000011">
    <property type="protein sequence ID" value="KAL0950636.1"/>
    <property type="molecule type" value="Genomic_DNA"/>
</dbReference>
<dbReference type="Pfam" id="PF00098">
    <property type="entry name" value="zf-CCHC"/>
    <property type="match status" value="1"/>
</dbReference>
<dbReference type="InterPro" id="IPR035979">
    <property type="entry name" value="RBD_domain_sf"/>
</dbReference>
<dbReference type="InterPro" id="IPR001878">
    <property type="entry name" value="Znf_CCHC"/>
</dbReference>
<gene>
    <name evidence="7" type="ORF">HGRIS_007425</name>
</gene>
<evidence type="ECO:0000259" key="6">
    <source>
        <dbReference type="PROSITE" id="PS50158"/>
    </source>
</evidence>
<dbReference type="InterPro" id="IPR000504">
    <property type="entry name" value="RRM_dom"/>
</dbReference>
<keyword evidence="8" id="KW-1185">Reference proteome</keyword>
<name>A0ABR3J5J5_9AGAR</name>
<dbReference type="PROSITE" id="PS50158">
    <property type="entry name" value="ZF_CCHC"/>
    <property type="match status" value="1"/>
</dbReference>
<feature type="compositionally biased region" description="Basic and acidic residues" evidence="4">
    <location>
        <begin position="321"/>
        <end position="331"/>
    </location>
</feature>
<dbReference type="Pfam" id="PF00076">
    <property type="entry name" value="RRM_1"/>
    <property type="match status" value="1"/>
</dbReference>
<dbReference type="SMART" id="SM00360">
    <property type="entry name" value="RRM"/>
    <property type="match status" value="1"/>
</dbReference>
<dbReference type="Gene3D" id="4.10.60.10">
    <property type="entry name" value="Zinc finger, CCHC-type"/>
    <property type="match status" value="1"/>
</dbReference>
<feature type="compositionally biased region" description="Basic and acidic residues" evidence="4">
    <location>
        <begin position="454"/>
        <end position="470"/>
    </location>
</feature>
<accession>A0ABR3J5J5</accession>
<reference evidence="8" key="1">
    <citation type="submission" date="2024-06" db="EMBL/GenBank/DDBJ databases">
        <title>Multi-omics analyses provide insights into the biosynthesis of the anticancer antibiotic pleurotin in Hohenbuehelia grisea.</title>
        <authorList>
            <person name="Weaver J.A."/>
            <person name="Alberti F."/>
        </authorList>
    </citation>
    <scope>NUCLEOTIDE SEQUENCE [LARGE SCALE GENOMIC DNA]</scope>
    <source>
        <strain evidence="8">T-177</strain>
    </source>
</reference>
<evidence type="ECO:0000259" key="5">
    <source>
        <dbReference type="PROSITE" id="PS50102"/>
    </source>
</evidence>
<feature type="compositionally biased region" description="Pro residues" evidence="4">
    <location>
        <begin position="338"/>
        <end position="356"/>
    </location>
</feature>
<sequence>MAASPHTGEGVTMQVDKWNNPEEQPIGLDANGDHANGALRNPNDHIRDTPMDAEGPQPDYPGGAHSVGDNSVSAGKGDHREKQIKPNKVYIGGLPEHTRVEDLQACFGKIGAIANIELKLGYGFVEFESDEAASESVAKYNEGSFMGSKIRVEISHGGRAARNPGETPGACFRCGEAGHWARECKNPPLPNRRNQHGEPLIDRIQRDYSNVPARDPAFRDDYGRLPPRDSRYGYDYAAPIPRDFRRPPSPPRDYRDFPPPARGREYDDFRRGPPPMAERERYPPPPGPPDYRGPRYPPPGPEPGFRERYGGPPQPPAYGYDRFDRDRRPPMERYGAAYPPPPGRARTPPYPQPPLPGRVRTPPRPGREEYDRPPPRDYPDYRARPVTPPPPGRYPDYARTPPPVPEPGLARFRRRSESPPNRGPAYEPPYPHQREAYANGYPNGAGVPIPPRGGSRDYIPRGREADYRRA</sequence>
<feature type="domain" description="RRM" evidence="5">
    <location>
        <begin position="87"/>
        <end position="157"/>
    </location>
</feature>
<dbReference type="InterPro" id="IPR012677">
    <property type="entry name" value="Nucleotide-bd_a/b_plait_sf"/>
</dbReference>
<feature type="region of interest" description="Disordered" evidence="4">
    <location>
        <begin position="206"/>
        <end position="470"/>
    </location>
</feature>
<comment type="caution">
    <text evidence="7">The sequence shown here is derived from an EMBL/GenBank/DDBJ whole genome shotgun (WGS) entry which is preliminary data.</text>
</comment>
<keyword evidence="1 3" id="KW-0694">RNA-binding</keyword>
<evidence type="ECO:0000256" key="4">
    <source>
        <dbReference type="SAM" id="MobiDB-lite"/>
    </source>
</evidence>
<dbReference type="Proteomes" id="UP001556367">
    <property type="component" value="Unassembled WGS sequence"/>
</dbReference>
<evidence type="ECO:0008006" key="9">
    <source>
        <dbReference type="Google" id="ProtNLM"/>
    </source>
</evidence>